<dbReference type="Proteomes" id="UP000472521">
    <property type="component" value="Unassembled WGS sequence"/>
</dbReference>
<dbReference type="Pfam" id="PF00462">
    <property type="entry name" value="Glutaredoxin"/>
    <property type="match status" value="1"/>
</dbReference>
<feature type="domain" description="Glutaredoxin" evidence="1">
    <location>
        <begin position="2"/>
        <end position="61"/>
    </location>
</feature>
<reference evidence="5 6" key="1">
    <citation type="submission" date="2019-04" db="EMBL/GenBank/DDBJ databases">
        <title>Genome sequencing of Clostridium botulinum Groups I-IV and Clostridium butyricum.</title>
        <authorList>
            <person name="Brunt J."/>
            <person name="Van Vliet A.H.M."/>
            <person name="Stringer S.C."/>
            <person name="Carter A.T."/>
            <person name="Peck M.W."/>
        </authorList>
    </citation>
    <scope>NUCLEOTIDE SEQUENCE [LARGE SCALE GENOMIC DNA]</scope>
    <source>
        <strain evidence="4 7">IFR 15/034</strain>
        <strain evidence="3 6">IFR 18/037</strain>
        <strain evidence="2 5">IFR 18/054</strain>
    </source>
</reference>
<evidence type="ECO:0000313" key="7">
    <source>
        <dbReference type="Proteomes" id="UP000482543"/>
    </source>
</evidence>
<dbReference type="GO" id="GO:0009055">
    <property type="term" value="F:electron transfer activity"/>
    <property type="evidence" value="ECO:0007669"/>
    <property type="project" value="TreeGrafter"/>
</dbReference>
<dbReference type="InterPro" id="IPR036249">
    <property type="entry name" value="Thioredoxin-like_sf"/>
</dbReference>
<dbReference type="PANTHER" id="PTHR34386">
    <property type="entry name" value="GLUTAREDOXIN"/>
    <property type="match status" value="1"/>
</dbReference>
<dbReference type="EMBL" id="SWND01000002">
    <property type="protein sequence ID" value="NFF01142.1"/>
    <property type="molecule type" value="Genomic_DNA"/>
</dbReference>
<dbReference type="SUPFAM" id="SSF52833">
    <property type="entry name" value="Thioredoxin-like"/>
    <property type="match status" value="1"/>
</dbReference>
<dbReference type="NCBIfam" id="TIGR02196">
    <property type="entry name" value="GlrX_YruB"/>
    <property type="match status" value="1"/>
</dbReference>
<dbReference type="PROSITE" id="PS51354">
    <property type="entry name" value="GLUTAREDOXIN_2"/>
    <property type="match status" value="1"/>
</dbReference>
<dbReference type="EMBL" id="SWRJ01000001">
    <property type="protein sequence ID" value="NFI20604.1"/>
    <property type="molecule type" value="Genomic_DNA"/>
</dbReference>
<dbReference type="Proteomes" id="UP000482543">
    <property type="component" value="Unassembled WGS sequence"/>
</dbReference>
<dbReference type="GO" id="GO:0045454">
    <property type="term" value="P:cell redox homeostasis"/>
    <property type="evidence" value="ECO:0007669"/>
    <property type="project" value="TreeGrafter"/>
</dbReference>
<evidence type="ECO:0000313" key="2">
    <source>
        <dbReference type="EMBL" id="NFF01142.1"/>
    </source>
</evidence>
<evidence type="ECO:0000313" key="6">
    <source>
        <dbReference type="Proteomes" id="UP000478995"/>
    </source>
</evidence>
<protein>
    <submittedName>
        <fullName evidence="3">Glutaredoxin family protein</fullName>
    </submittedName>
</protein>
<name>A0A0E1QKK1_CLOBO</name>
<dbReference type="PROSITE" id="PS00195">
    <property type="entry name" value="GLUTAREDOXIN_1"/>
    <property type="match status" value="1"/>
</dbReference>
<accession>A0A0E1QKK1</accession>
<dbReference type="InterPro" id="IPR011767">
    <property type="entry name" value="GLR_AS"/>
</dbReference>
<dbReference type="EMBL" id="SWOY01000001">
    <property type="protein sequence ID" value="NFG15676.1"/>
    <property type="molecule type" value="Genomic_DNA"/>
</dbReference>
<evidence type="ECO:0000313" key="3">
    <source>
        <dbReference type="EMBL" id="NFG15676.1"/>
    </source>
</evidence>
<dbReference type="Proteomes" id="UP000478995">
    <property type="component" value="Unassembled WGS sequence"/>
</dbReference>
<dbReference type="InterPro" id="IPR011911">
    <property type="entry name" value="GlrX_YruB"/>
</dbReference>
<dbReference type="OMA" id="TCPWCVK"/>
<dbReference type="GeneID" id="5187056"/>
<dbReference type="InterPro" id="IPR051548">
    <property type="entry name" value="Grx-like_ET"/>
</dbReference>
<dbReference type="PANTHER" id="PTHR34386:SF1">
    <property type="entry name" value="GLUTAREDOXIN-LIKE PROTEIN NRDH"/>
    <property type="match status" value="1"/>
</dbReference>
<organism evidence="3 6">
    <name type="scientific">Clostridium botulinum</name>
    <dbReference type="NCBI Taxonomy" id="1491"/>
    <lineage>
        <taxon>Bacteria</taxon>
        <taxon>Bacillati</taxon>
        <taxon>Bacillota</taxon>
        <taxon>Clostridia</taxon>
        <taxon>Eubacteriales</taxon>
        <taxon>Clostridiaceae</taxon>
        <taxon>Clostridium</taxon>
    </lineage>
</organism>
<dbReference type="Gene3D" id="3.40.30.10">
    <property type="entry name" value="Glutaredoxin"/>
    <property type="match status" value="1"/>
</dbReference>
<proteinExistence type="predicted"/>
<evidence type="ECO:0000259" key="1">
    <source>
        <dbReference type="Pfam" id="PF00462"/>
    </source>
</evidence>
<comment type="caution">
    <text evidence="3">The sequence shown here is derived from an EMBL/GenBank/DDBJ whole genome shotgun (WGS) entry which is preliminary data.</text>
</comment>
<dbReference type="InterPro" id="IPR002109">
    <property type="entry name" value="Glutaredoxin"/>
</dbReference>
<evidence type="ECO:0000313" key="5">
    <source>
        <dbReference type="Proteomes" id="UP000472521"/>
    </source>
</evidence>
<dbReference type="OrthoDB" id="9795531at2"/>
<dbReference type="AlphaFoldDB" id="A0A0E1QKK1"/>
<gene>
    <name evidence="3" type="ORF">FC794_02455</name>
    <name evidence="4" type="ORF">FC964_04265</name>
    <name evidence="2" type="ORF">FCV25_05025</name>
</gene>
<evidence type="ECO:0000313" key="4">
    <source>
        <dbReference type="EMBL" id="NFI20604.1"/>
    </source>
</evidence>
<dbReference type="CDD" id="cd02976">
    <property type="entry name" value="NrdH"/>
    <property type="match status" value="1"/>
</dbReference>
<sequence length="75" mass="8373">MIKVYTAEGCPWCTKAKTYLKTKGIAFQELNIEKDEKARDEMVQKSSQRGVPVLDIDGSIIIGFNKPAIDEAINL</sequence>
<dbReference type="RefSeq" id="WP_003356779.1">
    <property type="nucleotide sequence ID" value="NZ_AP014696.1"/>
</dbReference>